<keyword evidence="6" id="KW-0654">Proteoglycan</keyword>
<evidence type="ECO:0000256" key="1">
    <source>
        <dbReference type="ARBA" id="ARBA00004609"/>
    </source>
</evidence>
<evidence type="ECO:0000256" key="7">
    <source>
        <dbReference type="ARBA" id="ARBA00023136"/>
    </source>
</evidence>
<organism evidence="13 14">
    <name type="scientific">Litomosoides sigmodontis</name>
    <name type="common">Filarial nematode worm</name>
    <dbReference type="NCBI Taxonomy" id="42156"/>
    <lineage>
        <taxon>Eukaryota</taxon>
        <taxon>Metazoa</taxon>
        <taxon>Ecdysozoa</taxon>
        <taxon>Nematoda</taxon>
        <taxon>Chromadorea</taxon>
        <taxon>Rhabditida</taxon>
        <taxon>Spirurina</taxon>
        <taxon>Spiruromorpha</taxon>
        <taxon>Filarioidea</taxon>
        <taxon>Onchocercidae</taxon>
        <taxon>Litomosoides</taxon>
    </lineage>
</organism>
<keyword evidence="7" id="KW-0472">Membrane</keyword>
<dbReference type="GO" id="GO:0098552">
    <property type="term" value="C:side of membrane"/>
    <property type="evidence" value="ECO:0007669"/>
    <property type="project" value="UniProtKB-KW"/>
</dbReference>
<evidence type="ECO:0000313" key="14">
    <source>
        <dbReference type="Proteomes" id="UP000277928"/>
    </source>
</evidence>
<dbReference type="Proteomes" id="UP000277928">
    <property type="component" value="Unassembled WGS sequence"/>
</dbReference>
<dbReference type="GO" id="GO:0005886">
    <property type="term" value="C:plasma membrane"/>
    <property type="evidence" value="ECO:0007669"/>
    <property type="project" value="UniProtKB-SubCell"/>
</dbReference>
<comment type="subcellular location">
    <subcellularLocation>
        <location evidence="1">Cell membrane</location>
        <topology evidence="1">Lipid-anchor</topology>
        <topology evidence="1">GPI-anchor</topology>
    </subcellularLocation>
</comment>
<dbReference type="OMA" id="DDTCWDG"/>
<keyword evidence="5" id="KW-0732">Signal</keyword>
<feature type="compositionally biased region" description="Polar residues" evidence="12">
    <location>
        <begin position="234"/>
        <end position="251"/>
    </location>
</feature>
<dbReference type="EMBL" id="UYRX01001619">
    <property type="protein sequence ID" value="VDM91766.1"/>
    <property type="molecule type" value="Genomic_DNA"/>
</dbReference>
<dbReference type="OrthoDB" id="6380619at2759"/>
<evidence type="ECO:0000256" key="9">
    <source>
        <dbReference type="ARBA" id="ARBA00023207"/>
    </source>
</evidence>
<keyword evidence="3" id="KW-1003">Cell membrane</keyword>
<dbReference type="GO" id="GO:0090263">
    <property type="term" value="P:positive regulation of canonical Wnt signaling pathway"/>
    <property type="evidence" value="ECO:0007669"/>
    <property type="project" value="TreeGrafter"/>
</dbReference>
<keyword evidence="14" id="KW-1185">Reference proteome</keyword>
<dbReference type="PANTHER" id="PTHR10822">
    <property type="entry name" value="GLYPICAN"/>
    <property type="match status" value="1"/>
</dbReference>
<evidence type="ECO:0000256" key="10">
    <source>
        <dbReference type="ARBA" id="ARBA00023288"/>
    </source>
</evidence>
<evidence type="ECO:0000256" key="6">
    <source>
        <dbReference type="ARBA" id="ARBA00022974"/>
    </source>
</evidence>
<dbReference type="STRING" id="42156.A0A3P7JZF0"/>
<keyword evidence="4" id="KW-0336">GPI-anchor</keyword>
<evidence type="ECO:0000256" key="8">
    <source>
        <dbReference type="ARBA" id="ARBA00023180"/>
    </source>
</evidence>
<evidence type="ECO:0000256" key="3">
    <source>
        <dbReference type="ARBA" id="ARBA00022475"/>
    </source>
</evidence>
<dbReference type="GO" id="GO:0009986">
    <property type="term" value="C:cell surface"/>
    <property type="evidence" value="ECO:0007669"/>
    <property type="project" value="TreeGrafter"/>
</dbReference>
<evidence type="ECO:0000256" key="11">
    <source>
        <dbReference type="RuleBase" id="RU003518"/>
    </source>
</evidence>
<name>A0A3P7JZF0_LITSI</name>
<protein>
    <submittedName>
        <fullName evidence="13">Uncharacterized protein</fullName>
    </submittedName>
</protein>
<evidence type="ECO:0000256" key="5">
    <source>
        <dbReference type="ARBA" id="ARBA00022729"/>
    </source>
</evidence>
<feature type="region of interest" description="Disordered" evidence="12">
    <location>
        <begin position="188"/>
        <end position="214"/>
    </location>
</feature>
<dbReference type="GO" id="GO:0005576">
    <property type="term" value="C:extracellular region"/>
    <property type="evidence" value="ECO:0007669"/>
    <property type="project" value="TreeGrafter"/>
</dbReference>
<evidence type="ECO:0000256" key="12">
    <source>
        <dbReference type="SAM" id="MobiDB-lite"/>
    </source>
</evidence>
<accession>A0A3P7JZF0</accession>
<feature type="non-terminal residue" evidence="13">
    <location>
        <position position="1"/>
    </location>
</feature>
<evidence type="ECO:0000256" key="2">
    <source>
        <dbReference type="ARBA" id="ARBA00010260"/>
    </source>
</evidence>
<feature type="compositionally biased region" description="Acidic residues" evidence="12">
    <location>
        <begin position="197"/>
        <end position="214"/>
    </location>
</feature>
<dbReference type="InterPro" id="IPR001863">
    <property type="entry name" value="Glypican"/>
</dbReference>
<dbReference type="AlphaFoldDB" id="A0A3P7JZF0"/>
<keyword evidence="10" id="KW-0449">Lipoprotein</keyword>
<evidence type="ECO:0000313" key="13">
    <source>
        <dbReference type="EMBL" id="VDM91766.1"/>
    </source>
</evidence>
<keyword evidence="9" id="KW-0357">Heparan sulfate</keyword>
<proteinExistence type="inferred from homology"/>
<reference evidence="13 14" key="1">
    <citation type="submission" date="2018-08" db="EMBL/GenBank/DDBJ databases">
        <authorList>
            <person name="Laetsch R D."/>
            <person name="Stevens L."/>
            <person name="Kumar S."/>
            <person name="Blaxter L. M."/>
        </authorList>
    </citation>
    <scope>NUCLEOTIDE SEQUENCE [LARGE SCALE GENOMIC DNA]</scope>
</reference>
<dbReference type="GO" id="GO:1905475">
    <property type="term" value="P:regulation of protein localization to membrane"/>
    <property type="evidence" value="ECO:0007669"/>
    <property type="project" value="TreeGrafter"/>
</dbReference>
<feature type="region of interest" description="Disordered" evidence="12">
    <location>
        <begin position="234"/>
        <end position="253"/>
    </location>
</feature>
<gene>
    <name evidence="13" type="ORF">NLS_LOCUS9463</name>
</gene>
<dbReference type="Pfam" id="PF01153">
    <property type="entry name" value="Glypican"/>
    <property type="match status" value="1"/>
</dbReference>
<sequence>ALTKLAKRLRGSYNVMAILIPLAVQISESIMVFQEKAPMISSRIARKCLRKDSKQSVKHEATALKTQPEPLPDFSAALTNAQSQLLTSFIGKLEESRGFWKIGPQLSCINATWSAATNNDDTCWDGTKVVNNLNTVTEMFDGGIGTNFTTSVFLTERLKLLMLSNRLLDSYDGRWLYNESTDIDVEASGNGNSYVSVDDEDGDEFPDEGSGSDESEAIVVVDVAGSHRDTISIGSLATEGSDSQSGSTSAPKPSVYCNCCPTLWKFKAADE</sequence>
<dbReference type="PANTHER" id="PTHR10822:SF29">
    <property type="entry name" value="DIVISION ABNORMALLY DELAYED PROTEIN"/>
    <property type="match status" value="1"/>
</dbReference>
<evidence type="ECO:0000256" key="4">
    <source>
        <dbReference type="ARBA" id="ARBA00022622"/>
    </source>
</evidence>
<keyword evidence="8" id="KW-0325">Glycoprotein</keyword>
<dbReference type="GO" id="GO:0016477">
    <property type="term" value="P:cell migration"/>
    <property type="evidence" value="ECO:0007669"/>
    <property type="project" value="TreeGrafter"/>
</dbReference>
<comment type="similarity">
    <text evidence="2 11">Belongs to the glypican family.</text>
</comment>